<comment type="caution">
    <text evidence="7">The sequence shown here is derived from an EMBL/GenBank/DDBJ whole genome shotgun (WGS) entry which is preliminary data.</text>
</comment>
<feature type="non-terminal residue" evidence="7">
    <location>
        <position position="1"/>
    </location>
</feature>
<evidence type="ECO:0000256" key="4">
    <source>
        <dbReference type="ARBA" id="ARBA00050776"/>
    </source>
</evidence>
<evidence type="ECO:0000256" key="1">
    <source>
        <dbReference type="ARBA" id="ARBA00001933"/>
    </source>
</evidence>
<dbReference type="PANTHER" id="PTHR43586:SF8">
    <property type="entry name" value="CYSTEINE DESULFURASE 1, CHLOROPLASTIC"/>
    <property type="match status" value="1"/>
</dbReference>
<dbReference type="EMBL" id="PEYU01000026">
    <property type="protein sequence ID" value="PIS22514.1"/>
    <property type="molecule type" value="Genomic_DNA"/>
</dbReference>
<evidence type="ECO:0000313" key="8">
    <source>
        <dbReference type="Proteomes" id="UP000231252"/>
    </source>
</evidence>
<proteinExistence type="inferred from homology"/>
<comment type="catalytic activity">
    <reaction evidence="4">
        <text>(sulfur carrier)-H + L-cysteine = (sulfur carrier)-SH + L-alanine</text>
        <dbReference type="Rhea" id="RHEA:43892"/>
        <dbReference type="Rhea" id="RHEA-COMP:14737"/>
        <dbReference type="Rhea" id="RHEA-COMP:14739"/>
        <dbReference type="ChEBI" id="CHEBI:29917"/>
        <dbReference type="ChEBI" id="CHEBI:35235"/>
        <dbReference type="ChEBI" id="CHEBI:57972"/>
        <dbReference type="ChEBI" id="CHEBI:64428"/>
        <dbReference type="EC" id="2.8.1.7"/>
    </reaction>
</comment>
<dbReference type="PANTHER" id="PTHR43586">
    <property type="entry name" value="CYSTEINE DESULFURASE"/>
    <property type="match status" value="1"/>
</dbReference>
<name>A0A2H0XC60_UNCKA</name>
<comment type="similarity">
    <text evidence="2">Belongs to the class-V pyridoxal-phosphate-dependent aminotransferase family. Csd subfamily.</text>
</comment>
<dbReference type="InterPro" id="IPR015421">
    <property type="entry name" value="PyrdxlP-dep_Trfase_major"/>
</dbReference>
<dbReference type="GO" id="GO:0031071">
    <property type="term" value="F:cysteine desulfurase activity"/>
    <property type="evidence" value="ECO:0007669"/>
    <property type="project" value="UniProtKB-EC"/>
</dbReference>
<feature type="domain" description="Aminotransferase class V" evidence="6">
    <location>
        <begin position="2"/>
        <end position="228"/>
    </location>
</feature>
<dbReference type="SUPFAM" id="SSF53383">
    <property type="entry name" value="PLP-dependent transferases"/>
    <property type="match status" value="1"/>
</dbReference>
<dbReference type="InterPro" id="IPR020578">
    <property type="entry name" value="Aminotrans_V_PyrdxlP_BS"/>
</dbReference>
<accession>A0A2H0XC60</accession>
<dbReference type="Pfam" id="PF00266">
    <property type="entry name" value="Aminotran_5"/>
    <property type="match status" value="1"/>
</dbReference>
<comment type="cofactor">
    <cofactor evidence="1 5">
        <name>pyridoxal 5'-phosphate</name>
        <dbReference type="ChEBI" id="CHEBI:597326"/>
    </cofactor>
</comment>
<evidence type="ECO:0000313" key="7">
    <source>
        <dbReference type="EMBL" id="PIS22514.1"/>
    </source>
</evidence>
<dbReference type="Gene3D" id="3.90.1150.10">
    <property type="entry name" value="Aspartate Aminotransferase, domain 1"/>
    <property type="match status" value="1"/>
</dbReference>
<gene>
    <name evidence="7" type="ORF">COT50_01500</name>
</gene>
<sequence length="240" mass="25955">ASNVLGTIFPVAEIIAEAKKFGAVTIIDGAQSTPHMPVNVKNLGCDFFAFSGHKMLAPMGIGILYVKAGMYNRMHPFMTGGGMILEVDEQKATWEKPPYMFEAGTPNVSGAIGLASAINYLDNVGMRNIRDHEIGLNQYTLDAFKKLAGSVPSLNIIGSSDPVQRTGLISFYLNNIHSHDISAILDQQGVAVRSGYHCAMPLHLKLGVGPTCRASWYLYNSQKDIDVLVEGVKEASRILA</sequence>
<protein>
    <submittedName>
        <fullName evidence="7">Cysteine desulfurase</fullName>
    </submittedName>
</protein>
<evidence type="ECO:0000256" key="5">
    <source>
        <dbReference type="RuleBase" id="RU004504"/>
    </source>
</evidence>
<organism evidence="7 8">
    <name type="scientific">candidate division WWE3 bacterium CG08_land_8_20_14_0_20_41_10</name>
    <dbReference type="NCBI Taxonomy" id="1975085"/>
    <lineage>
        <taxon>Bacteria</taxon>
        <taxon>Katanobacteria</taxon>
    </lineage>
</organism>
<dbReference type="PROSITE" id="PS00595">
    <property type="entry name" value="AA_TRANSFER_CLASS_5"/>
    <property type="match status" value="1"/>
</dbReference>
<dbReference type="InterPro" id="IPR000192">
    <property type="entry name" value="Aminotrans_V_dom"/>
</dbReference>
<dbReference type="Gene3D" id="3.40.640.10">
    <property type="entry name" value="Type I PLP-dependent aspartate aminotransferase-like (Major domain)"/>
    <property type="match status" value="1"/>
</dbReference>
<dbReference type="AlphaFoldDB" id="A0A2H0XC60"/>
<reference evidence="8" key="1">
    <citation type="submission" date="2017-09" db="EMBL/GenBank/DDBJ databases">
        <title>Depth-based differentiation of microbial function through sediment-hosted aquifers and enrichment of novel symbionts in the deep terrestrial subsurface.</title>
        <authorList>
            <person name="Probst A.J."/>
            <person name="Ladd B."/>
            <person name="Jarett J.K."/>
            <person name="Geller-Mcgrath D.E."/>
            <person name="Sieber C.M.K."/>
            <person name="Emerson J.B."/>
            <person name="Anantharaman K."/>
            <person name="Thomas B.C."/>
            <person name="Malmstrom R."/>
            <person name="Stieglmeier M."/>
            <person name="Klingl A."/>
            <person name="Woyke T."/>
            <person name="Ryan C.M."/>
            <person name="Banfield J.F."/>
        </authorList>
    </citation>
    <scope>NUCLEOTIDE SEQUENCE [LARGE SCALE GENOMIC DNA]</scope>
</reference>
<dbReference type="Proteomes" id="UP000231252">
    <property type="component" value="Unassembled WGS sequence"/>
</dbReference>
<evidence type="ECO:0000259" key="6">
    <source>
        <dbReference type="Pfam" id="PF00266"/>
    </source>
</evidence>
<evidence type="ECO:0000256" key="3">
    <source>
        <dbReference type="ARBA" id="ARBA00022898"/>
    </source>
</evidence>
<keyword evidence="3" id="KW-0663">Pyridoxal phosphate</keyword>
<dbReference type="InterPro" id="IPR015422">
    <property type="entry name" value="PyrdxlP-dep_Trfase_small"/>
</dbReference>
<dbReference type="InterPro" id="IPR015424">
    <property type="entry name" value="PyrdxlP-dep_Trfase"/>
</dbReference>
<evidence type="ECO:0000256" key="2">
    <source>
        <dbReference type="ARBA" id="ARBA00010447"/>
    </source>
</evidence>